<protein>
    <recommendedName>
        <fullName evidence="4">Protein S-acyltransferase</fullName>
    </recommendedName>
</protein>
<keyword evidence="1" id="KW-0732">Signal</keyword>
<evidence type="ECO:0008006" key="4">
    <source>
        <dbReference type="Google" id="ProtNLM"/>
    </source>
</evidence>
<accession>A0AAV5JDG4</accession>
<sequence>MVFLSIVSLLLAGFFAYHTNLCLTNTTTNETFKWQDYVSWQKKLSEARASAAALKASISGMSTEGKRRESKCKAFFRRSPLEDADEVVKNNVYDKGFFHNLHEVIFPPSSRASFMQTKSKSD</sequence>
<organism evidence="2 3">
    <name type="scientific">Rubroshorea leprosula</name>
    <dbReference type="NCBI Taxonomy" id="152421"/>
    <lineage>
        <taxon>Eukaryota</taxon>
        <taxon>Viridiplantae</taxon>
        <taxon>Streptophyta</taxon>
        <taxon>Embryophyta</taxon>
        <taxon>Tracheophyta</taxon>
        <taxon>Spermatophyta</taxon>
        <taxon>Magnoliopsida</taxon>
        <taxon>eudicotyledons</taxon>
        <taxon>Gunneridae</taxon>
        <taxon>Pentapetalae</taxon>
        <taxon>rosids</taxon>
        <taxon>malvids</taxon>
        <taxon>Malvales</taxon>
        <taxon>Dipterocarpaceae</taxon>
        <taxon>Rubroshorea</taxon>
    </lineage>
</organism>
<evidence type="ECO:0000256" key="1">
    <source>
        <dbReference type="SAM" id="SignalP"/>
    </source>
</evidence>
<evidence type="ECO:0000313" key="3">
    <source>
        <dbReference type="Proteomes" id="UP001054252"/>
    </source>
</evidence>
<reference evidence="2 3" key="1">
    <citation type="journal article" date="2021" name="Commun. Biol.">
        <title>The genome of Shorea leprosula (Dipterocarpaceae) highlights the ecological relevance of drought in aseasonal tropical rainforests.</title>
        <authorList>
            <person name="Ng K.K.S."/>
            <person name="Kobayashi M.J."/>
            <person name="Fawcett J.A."/>
            <person name="Hatakeyama M."/>
            <person name="Paape T."/>
            <person name="Ng C.H."/>
            <person name="Ang C.C."/>
            <person name="Tnah L.H."/>
            <person name="Lee C.T."/>
            <person name="Nishiyama T."/>
            <person name="Sese J."/>
            <person name="O'Brien M.J."/>
            <person name="Copetti D."/>
            <person name="Mohd Noor M.I."/>
            <person name="Ong R.C."/>
            <person name="Putra M."/>
            <person name="Sireger I.Z."/>
            <person name="Indrioko S."/>
            <person name="Kosugi Y."/>
            <person name="Izuno A."/>
            <person name="Isagi Y."/>
            <person name="Lee S.L."/>
            <person name="Shimizu K.K."/>
        </authorList>
    </citation>
    <scope>NUCLEOTIDE SEQUENCE [LARGE SCALE GENOMIC DNA]</scope>
    <source>
        <strain evidence="2">214</strain>
    </source>
</reference>
<dbReference type="Proteomes" id="UP001054252">
    <property type="component" value="Unassembled WGS sequence"/>
</dbReference>
<feature type="signal peptide" evidence="1">
    <location>
        <begin position="1"/>
        <end position="16"/>
    </location>
</feature>
<gene>
    <name evidence="2" type="ORF">SLEP1_g20467</name>
</gene>
<keyword evidence="3" id="KW-1185">Reference proteome</keyword>
<name>A0AAV5JDG4_9ROSI</name>
<comment type="caution">
    <text evidence="2">The sequence shown here is derived from an EMBL/GenBank/DDBJ whole genome shotgun (WGS) entry which is preliminary data.</text>
</comment>
<proteinExistence type="predicted"/>
<evidence type="ECO:0000313" key="2">
    <source>
        <dbReference type="EMBL" id="GKV08895.1"/>
    </source>
</evidence>
<dbReference type="EMBL" id="BPVZ01000029">
    <property type="protein sequence ID" value="GKV08895.1"/>
    <property type="molecule type" value="Genomic_DNA"/>
</dbReference>
<dbReference type="AlphaFoldDB" id="A0AAV5JDG4"/>
<feature type="chain" id="PRO_5043473007" description="Protein S-acyltransferase" evidence="1">
    <location>
        <begin position="17"/>
        <end position="122"/>
    </location>
</feature>